<reference evidence="3 4" key="1">
    <citation type="submission" date="2024-09" db="EMBL/GenBank/DDBJ databases">
        <authorList>
            <person name="Sun Q."/>
            <person name="Mori K."/>
        </authorList>
    </citation>
    <scope>NUCLEOTIDE SEQUENCE [LARGE SCALE GENOMIC DNA]</scope>
    <source>
        <strain evidence="3 4">CCM 7659</strain>
    </source>
</reference>
<evidence type="ECO:0000313" key="3">
    <source>
        <dbReference type="EMBL" id="MFB9260722.1"/>
    </source>
</evidence>
<dbReference type="EMBL" id="JBHMDY010000008">
    <property type="protein sequence ID" value="MFB9260722.1"/>
    <property type="molecule type" value="Genomic_DNA"/>
</dbReference>
<evidence type="ECO:0000256" key="2">
    <source>
        <dbReference type="SAM" id="SignalP"/>
    </source>
</evidence>
<dbReference type="PROSITE" id="PS51257">
    <property type="entry name" value="PROKAR_LIPOPROTEIN"/>
    <property type="match status" value="1"/>
</dbReference>
<proteinExistence type="predicted"/>
<keyword evidence="4" id="KW-1185">Reference proteome</keyword>
<evidence type="ECO:0000256" key="1">
    <source>
        <dbReference type="SAM" id="MobiDB-lite"/>
    </source>
</evidence>
<feature type="signal peptide" evidence="2">
    <location>
        <begin position="1"/>
        <end position="24"/>
    </location>
</feature>
<dbReference type="Proteomes" id="UP001589700">
    <property type="component" value="Unassembled WGS sequence"/>
</dbReference>
<feature type="region of interest" description="Disordered" evidence="1">
    <location>
        <begin position="29"/>
        <end position="64"/>
    </location>
</feature>
<name>A0ABV5JTJ8_9ACTN</name>
<dbReference type="PROSITE" id="PS51318">
    <property type="entry name" value="TAT"/>
    <property type="match status" value="1"/>
</dbReference>
<sequence>MLPLARSRRSALVTAALVAALVVAGCGADATQPGSEDSSGATSTTTTSASSSATIDDETPLIDGEPAPTVALALSERLAAALASATDEFGDVEVDLLQLDPDSTSLYFVDPAEPDTRNRSEYLDAAWSSPVGAPRPGTQPLLPLDAIDPEVLRRVVEAAPVVLESGLSRLGHVSISPDESGQAEYLVALAFGTSLGRATFDAAGEVREVEPAS</sequence>
<gene>
    <name evidence="3" type="ORF">ACFFVD_13005</name>
</gene>
<dbReference type="RefSeq" id="WP_182631234.1">
    <property type="nucleotide sequence ID" value="NZ_JAALDM010000040.1"/>
</dbReference>
<dbReference type="InterPro" id="IPR006311">
    <property type="entry name" value="TAT_signal"/>
</dbReference>
<feature type="compositionally biased region" description="Low complexity" evidence="1">
    <location>
        <begin position="38"/>
        <end position="54"/>
    </location>
</feature>
<comment type="caution">
    <text evidence="3">The sequence shown here is derived from an EMBL/GenBank/DDBJ whole genome shotgun (WGS) entry which is preliminary data.</text>
</comment>
<accession>A0ABV5JTJ8</accession>
<keyword evidence="2" id="KW-0732">Signal</keyword>
<protein>
    <recommendedName>
        <fullName evidence="5">PepSY domain-containing protein</fullName>
    </recommendedName>
</protein>
<evidence type="ECO:0008006" key="5">
    <source>
        <dbReference type="Google" id="ProtNLM"/>
    </source>
</evidence>
<organism evidence="3 4">
    <name type="scientific">Dietzia aerolata</name>
    <dbReference type="NCBI Taxonomy" id="595984"/>
    <lineage>
        <taxon>Bacteria</taxon>
        <taxon>Bacillati</taxon>
        <taxon>Actinomycetota</taxon>
        <taxon>Actinomycetes</taxon>
        <taxon>Mycobacteriales</taxon>
        <taxon>Dietziaceae</taxon>
        <taxon>Dietzia</taxon>
    </lineage>
</organism>
<feature type="chain" id="PRO_5045965515" description="PepSY domain-containing protein" evidence="2">
    <location>
        <begin position="25"/>
        <end position="213"/>
    </location>
</feature>
<evidence type="ECO:0000313" key="4">
    <source>
        <dbReference type="Proteomes" id="UP001589700"/>
    </source>
</evidence>